<proteinExistence type="predicted"/>
<name>A0A6A4SUJ2_SCOMX</name>
<comment type="caution">
    <text evidence="1">The sequence shown here is derived from an EMBL/GenBank/DDBJ whole genome shotgun (WGS) entry which is preliminary data.</text>
</comment>
<dbReference type="EMBL" id="VEVO01000009">
    <property type="protein sequence ID" value="KAF0037633.1"/>
    <property type="molecule type" value="Genomic_DNA"/>
</dbReference>
<dbReference type="Proteomes" id="UP000438429">
    <property type="component" value="Unassembled WGS sequence"/>
</dbReference>
<evidence type="ECO:0000313" key="1">
    <source>
        <dbReference type="EMBL" id="KAF0037633.1"/>
    </source>
</evidence>
<organism evidence="1 2">
    <name type="scientific">Scophthalmus maximus</name>
    <name type="common">Turbot</name>
    <name type="synonym">Psetta maxima</name>
    <dbReference type="NCBI Taxonomy" id="52904"/>
    <lineage>
        <taxon>Eukaryota</taxon>
        <taxon>Metazoa</taxon>
        <taxon>Chordata</taxon>
        <taxon>Craniata</taxon>
        <taxon>Vertebrata</taxon>
        <taxon>Euteleostomi</taxon>
        <taxon>Actinopterygii</taxon>
        <taxon>Neopterygii</taxon>
        <taxon>Teleostei</taxon>
        <taxon>Neoteleostei</taxon>
        <taxon>Acanthomorphata</taxon>
        <taxon>Carangaria</taxon>
        <taxon>Pleuronectiformes</taxon>
        <taxon>Pleuronectoidei</taxon>
        <taxon>Scophthalmidae</taxon>
        <taxon>Scophthalmus</taxon>
    </lineage>
</organism>
<evidence type="ECO:0000313" key="2">
    <source>
        <dbReference type="Proteomes" id="UP000438429"/>
    </source>
</evidence>
<dbReference type="AlphaFoldDB" id="A0A6A4SUJ2"/>
<reference evidence="1 2" key="1">
    <citation type="submission" date="2019-06" db="EMBL/GenBank/DDBJ databases">
        <title>Draft genomes of female and male turbot (Scophthalmus maximus).</title>
        <authorList>
            <person name="Xu H."/>
            <person name="Xu X.-W."/>
            <person name="Shao C."/>
            <person name="Chen S."/>
        </authorList>
    </citation>
    <scope>NUCLEOTIDE SEQUENCE [LARGE SCALE GENOMIC DNA]</scope>
    <source>
        <strain evidence="1">Ysfricsl-2016a</strain>
        <tissue evidence="1">Blood</tissue>
    </source>
</reference>
<accession>A0A6A4SUJ2</accession>
<sequence>MRYVGKVIADTNSHFKIESAQTSAFRRAYTFVDVFRVAAQDRMSAALEEFRVGPFHSLECVAFSHDISDFTATSLILRSIQFMSHLHNIQLKKNTTQIVHIPCLVLVGTP</sequence>
<protein>
    <submittedName>
        <fullName evidence="1">Uncharacterized protein</fullName>
    </submittedName>
</protein>
<gene>
    <name evidence="1" type="ORF">F2P81_010507</name>
</gene>